<dbReference type="Pfam" id="PF00544">
    <property type="entry name" value="Pectate_lyase_4"/>
    <property type="match status" value="1"/>
</dbReference>
<dbReference type="RefSeq" id="WP_203734345.1">
    <property type="nucleotide sequence ID" value="NZ_BAAATX010000020.1"/>
</dbReference>
<gene>
    <name evidence="5" type="primary">pel_5</name>
    <name evidence="5" type="ORF">Adu01nite_78360</name>
</gene>
<keyword evidence="2" id="KW-0964">Secreted</keyword>
<dbReference type="GO" id="GO:0016829">
    <property type="term" value="F:lyase activity"/>
    <property type="evidence" value="ECO:0007669"/>
    <property type="project" value="UniProtKB-KW"/>
</dbReference>
<comment type="caution">
    <text evidence="5">The sequence shown here is derived from an EMBL/GenBank/DDBJ whole genome shotgun (WGS) entry which is preliminary data.</text>
</comment>
<evidence type="ECO:0000259" key="4">
    <source>
        <dbReference type="SMART" id="SM00656"/>
    </source>
</evidence>
<dbReference type="EMBL" id="BOML01000063">
    <property type="protein sequence ID" value="GIE06486.1"/>
    <property type="molecule type" value="Genomic_DNA"/>
</dbReference>
<feature type="chain" id="PRO_5045205003" evidence="3">
    <location>
        <begin position="29"/>
        <end position="430"/>
    </location>
</feature>
<keyword evidence="3" id="KW-0732">Signal</keyword>
<evidence type="ECO:0000256" key="3">
    <source>
        <dbReference type="SAM" id="SignalP"/>
    </source>
</evidence>
<dbReference type="Gene3D" id="2.160.20.10">
    <property type="entry name" value="Single-stranded right-handed beta-helix, Pectin lyase-like"/>
    <property type="match status" value="1"/>
</dbReference>
<sequence length="430" mass="45437">MARSRLLPALIATVVVLTGAITPTPARAAGPHHDIGREVLGARDGWGSAEGGVTGGSAATAGHVSVVRDRNELAAAVAGDEPKIVYVAGRFDANVDAAGNALDCADYAAPGWDFDAYLAAYDPAVWTGAPTGPLEDARKAANANQGRSVKILVGSNTTIVGLPHSAVTGAQIELESVHNVILRNLALHDAYTCFPGWNGDAWKTEWDNLALSHTSHVWIDHVSIDDGDHPDAAEPLVFGQHLLRHDGLLDIARQSDLVTISWSRFSGHDKGMLWGNGDTVVADRGKIRVTMHHCEITNLVQRGPRVRFGQVHVYNNLYRSTAGSGYLYSWGVGIESKLYAENNAFLLAAPFTAATIIWVSSGTAIHESGTVVNGRPADVLAAYNAANDPDLSPDVGWTPTLHTRIDPARTVPGLVTAGAGARLSVKGARS</sequence>
<reference evidence="5 6" key="1">
    <citation type="submission" date="2021-01" db="EMBL/GenBank/DDBJ databases">
        <title>Whole genome shotgun sequence of Actinoplanes durhamensis NBRC 14914.</title>
        <authorList>
            <person name="Komaki H."/>
            <person name="Tamura T."/>
        </authorList>
    </citation>
    <scope>NUCLEOTIDE SEQUENCE [LARGE SCALE GENOMIC DNA]</scope>
    <source>
        <strain evidence="5 6">NBRC 14914</strain>
    </source>
</reference>
<dbReference type="InterPro" id="IPR045032">
    <property type="entry name" value="PEL"/>
</dbReference>
<dbReference type="Proteomes" id="UP000637628">
    <property type="component" value="Unassembled WGS sequence"/>
</dbReference>
<keyword evidence="6" id="KW-1185">Reference proteome</keyword>
<evidence type="ECO:0000313" key="6">
    <source>
        <dbReference type="Proteomes" id="UP000637628"/>
    </source>
</evidence>
<dbReference type="PANTHER" id="PTHR31683:SF18">
    <property type="entry name" value="PECTATE LYASE 21-RELATED"/>
    <property type="match status" value="1"/>
</dbReference>
<dbReference type="InterPro" id="IPR002022">
    <property type="entry name" value="Pec_lyase"/>
</dbReference>
<evidence type="ECO:0000256" key="1">
    <source>
        <dbReference type="ARBA" id="ARBA00023239"/>
    </source>
</evidence>
<evidence type="ECO:0000256" key="2">
    <source>
        <dbReference type="RuleBase" id="RU361173"/>
    </source>
</evidence>
<keyword evidence="1 2" id="KW-0456">Lyase</keyword>
<dbReference type="SUPFAM" id="SSF51126">
    <property type="entry name" value="Pectin lyase-like"/>
    <property type="match status" value="1"/>
</dbReference>
<protein>
    <submittedName>
        <fullName evidence="5">Pectate lyase</fullName>
    </submittedName>
</protein>
<dbReference type="PANTHER" id="PTHR31683">
    <property type="entry name" value="PECTATE LYASE 18-RELATED"/>
    <property type="match status" value="1"/>
</dbReference>
<dbReference type="SMART" id="SM00656">
    <property type="entry name" value="Amb_all"/>
    <property type="match status" value="1"/>
</dbReference>
<dbReference type="InterPro" id="IPR012334">
    <property type="entry name" value="Pectin_lyas_fold"/>
</dbReference>
<name>A0ABQ3Z9M2_9ACTN</name>
<feature type="signal peptide" evidence="3">
    <location>
        <begin position="1"/>
        <end position="28"/>
    </location>
</feature>
<evidence type="ECO:0000313" key="5">
    <source>
        <dbReference type="EMBL" id="GIE06486.1"/>
    </source>
</evidence>
<keyword evidence="2" id="KW-0624">Polysaccharide degradation</keyword>
<feature type="domain" description="Pectate lyase" evidence="4">
    <location>
        <begin position="97"/>
        <end position="351"/>
    </location>
</feature>
<proteinExistence type="inferred from homology"/>
<dbReference type="InterPro" id="IPR011050">
    <property type="entry name" value="Pectin_lyase_fold/virulence"/>
</dbReference>
<accession>A0ABQ3Z9M2</accession>
<organism evidence="5 6">
    <name type="scientific">Paractinoplanes durhamensis</name>
    <dbReference type="NCBI Taxonomy" id="113563"/>
    <lineage>
        <taxon>Bacteria</taxon>
        <taxon>Bacillati</taxon>
        <taxon>Actinomycetota</taxon>
        <taxon>Actinomycetes</taxon>
        <taxon>Micromonosporales</taxon>
        <taxon>Micromonosporaceae</taxon>
        <taxon>Paractinoplanes</taxon>
    </lineage>
</organism>
<comment type="subcellular location">
    <subcellularLocation>
        <location evidence="2">Secreted</location>
    </subcellularLocation>
</comment>
<keyword evidence="2" id="KW-0119">Carbohydrate metabolism</keyword>
<comment type="similarity">
    <text evidence="2">Belongs to the polysaccharide lyase 1 family.</text>
</comment>